<dbReference type="InterPro" id="IPR001764">
    <property type="entry name" value="Glyco_hydro_3_N"/>
</dbReference>
<proteinExistence type="inferred from homology"/>
<evidence type="ECO:0000313" key="9">
    <source>
        <dbReference type="Proteomes" id="UP000702964"/>
    </source>
</evidence>
<keyword evidence="2" id="KW-0378">Hydrolase</keyword>
<dbReference type="SMART" id="SM00448">
    <property type="entry name" value="REC"/>
    <property type="match status" value="1"/>
</dbReference>
<organism evidence="8 9">
    <name type="scientific">Phytophthora kernoviae 00238/432</name>
    <dbReference type="NCBI Taxonomy" id="1284355"/>
    <lineage>
        <taxon>Eukaryota</taxon>
        <taxon>Sar</taxon>
        <taxon>Stramenopiles</taxon>
        <taxon>Oomycota</taxon>
        <taxon>Peronosporomycetes</taxon>
        <taxon>Peronosporales</taxon>
        <taxon>Peronosporaceae</taxon>
        <taxon>Phytophthora</taxon>
    </lineage>
</organism>
<dbReference type="PANTHER" id="PTHR30480">
    <property type="entry name" value="BETA-HEXOSAMINIDASE-RELATED"/>
    <property type="match status" value="1"/>
</dbReference>
<dbReference type="InterPro" id="IPR050226">
    <property type="entry name" value="NagZ_Beta-hexosaminidase"/>
</dbReference>
<feature type="modified residue" description="4-aspartylphosphate" evidence="4">
    <location>
        <position position="199"/>
    </location>
</feature>
<evidence type="ECO:0000259" key="7">
    <source>
        <dbReference type="PROSITE" id="PS50110"/>
    </source>
</evidence>
<dbReference type="Proteomes" id="UP000702964">
    <property type="component" value="Unassembled WGS sequence"/>
</dbReference>
<dbReference type="AlphaFoldDB" id="A0A8J4SZ51"/>
<evidence type="ECO:0000256" key="2">
    <source>
        <dbReference type="ARBA" id="ARBA00022801"/>
    </source>
</evidence>
<dbReference type="GO" id="GO:0000155">
    <property type="term" value="F:phosphorelay sensor kinase activity"/>
    <property type="evidence" value="ECO:0007669"/>
    <property type="project" value="InterPro"/>
</dbReference>
<dbReference type="Gene3D" id="3.40.50.2300">
    <property type="match status" value="1"/>
</dbReference>
<keyword evidence="6" id="KW-0472">Membrane</keyword>
<evidence type="ECO:0000256" key="1">
    <source>
        <dbReference type="ARBA" id="ARBA00005336"/>
    </source>
</evidence>
<dbReference type="GO" id="GO:0016020">
    <property type="term" value="C:membrane"/>
    <property type="evidence" value="ECO:0007669"/>
    <property type="project" value="InterPro"/>
</dbReference>
<evidence type="ECO:0000256" key="6">
    <source>
        <dbReference type="SAM" id="Phobius"/>
    </source>
</evidence>
<dbReference type="PRINTS" id="PR00133">
    <property type="entry name" value="GLHYDRLASE3"/>
</dbReference>
<dbReference type="InterPro" id="IPR017853">
    <property type="entry name" value="GH"/>
</dbReference>
<feature type="transmembrane region" description="Helical" evidence="6">
    <location>
        <begin position="57"/>
        <end position="79"/>
    </location>
</feature>
<sequence length="610" mass="68207">MENLGVRSGIYGPGFSSTRAVFNGSESIISQYHLKNYNWSLVSVTSWEALSAETNVFAGWSIIIILLCLLAAMVFNVFFMNRITGSGFDEMQLLAQGFNELLDRIGGLFRRVRAEQQQKAKAELRVLQAQIKPHFLFNTLESINGLAMRGEGRKLPILENLSFILPWEDMGIEIVGTARSGSEALDKVAEYHPDIMLCDIRMPSMDGLELIRMLREQGETCEIILLTGYQQFEYARTAIRYNVHEYICKPIDYLDLEHKLRELAGQIQKKRLEMEAERHRKSEMEVWRSDVLESETGETSIMSSKEPSRRATLWITKEDLDLITRWIRQGNKQGLIDLLVTLKHRMSEHKRELPLMISVDQEGGMVARIDKEGVTQVPGNMALGATGNPEYTLECAQILGHELKSIGIDMNLAPVLDVNNNILNPVIGVRSYGENAESVAAHGAAAIKGYQSRGVAATAKHFPGHGDTAVDSHLGMVTVPHERNRLEQVELLPFRRAIEAGVDAIMTAHVIFPAIEPEPIPATLSRKVLTGLLREEMGFEGIIITDCLEMHAISKPYGVAEAAIRAVEAGADLILTLKKMCMSSGLKLCNGQKWMNLGLIQIHLAWRYRS</sequence>
<feature type="domain" description="Response regulatory" evidence="7">
    <location>
        <begin position="147"/>
        <end position="264"/>
    </location>
</feature>
<dbReference type="InterPro" id="IPR001789">
    <property type="entry name" value="Sig_transdc_resp-reg_receiver"/>
</dbReference>
<dbReference type="InterPro" id="IPR011006">
    <property type="entry name" value="CheY-like_superfamily"/>
</dbReference>
<dbReference type="SUPFAM" id="SSF52172">
    <property type="entry name" value="CheY-like"/>
    <property type="match status" value="1"/>
</dbReference>
<gene>
    <name evidence="8" type="ORF">G195_001310</name>
</gene>
<keyword evidence="5" id="KW-0175">Coiled coil</keyword>
<feature type="coiled-coil region" evidence="5">
    <location>
        <begin position="253"/>
        <end position="280"/>
    </location>
</feature>
<comment type="similarity">
    <text evidence="1">Belongs to the glycosyl hydrolase 3 family.</text>
</comment>
<comment type="caution">
    <text evidence="8">The sequence shown here is derived from an EMBL/GenBank/DDBJ whole genome shotgun (WGS) entry which is preliminary data.</text>
</comment>
<keyword evidence="4" id="KW-0597">Phosphoprotein</keyword>
<evidence type="ECO:0000313" key="8">
    <source>
        <dbReference type="EMBL" id="KAF4325166.1"/>
    </source>
</evidence>
<evidence type="ECO:0000256" key="3">
    <source>
        <dbReference type="ARBA" id="ARBA00023295"/>
    </source>
</evidence>
<dbReference type="GO" id="GO:0004553">
    <property type="term" value="F:hydrolase activity, hydrolyzing O-glycosyl compounds"/>
    <property type="evidence" value="ECO:0007669"/>
    <property type="project" value="InterPro"/>
</dbReference>
<name>A0A8J4SZ51_9STRA</name>
<keyword evidence="6" id="KW-1133">Transmembrane helix</keyword>
<dbReference type="Pfam" id="PF00072">
    <property type="entry name" value="Response_reg"/>
    <property type="match status" value="1"/>
</dbReference>
<dbReference type="InterPro" id="IPR036962">
    <property type="entry name" value="Glyco_hydro_3_N_sf"/>
</dbReference>
<accession>A0A8J4SZ51</accession>
<dbReference type="PROSITE" id="PS50110">
    <property type="entry name" value="RESPONSE_REGULATORY"/>
    <property type="match status" value="1"/>
</dbReference>
<dbReference type="Gene3D" id="3.20.20.300">
    <property type="entry name" value="Glycoside hydrolase, family 3, N-terminal domain"/>
    <property type="match status" value="1"/>
</dbReference>
<reference evidence="8" key="2">
    <citation type="submission" date="2020-02" db="EMBL/GenBank/DDBJ databases">
        <authorList>
            <person name="Studholme D.J."/>
        </authorList>
    </citation>
    <scope>NUCLEOTIDE SEQUENCE</scope>
    <source>
        <strain evidence="8">00238/432</strain>
    </source>
</reference>
<dbReference type="GO" id="GO:0009254">
    <property type="term" value="P:peptidoglycan turnover"/>
    <property type="evidence" value="ECO:0007669"/>
    <property type="project" value="TreeGrafter"/>
</dbReference>
<dbReference type="Pfam" id="PF00933">
    <property type="entry name" value="Glyco_hydro_3"/>
    <property type="match status" value="1"/>
</dbReference>
<dbReference type="CDD" id="cd17536">
    <property type="entry name" value="REC_YesN-like"/>
    <property type="match status" value="1"/>
</dbReference>
<evidence type="ECO:0000256" key="4">
    <source>
        <dbReference type="PROSITE-ProRule" id="PRU00169"/>
    </source>
</evidence>
<dbReference type="PANTHER" id="PTHR30480:SF16">
    <property type="entry name" value="GLYCOSIDE HYDROLASE FAMILY 3 DOMAIN PROTEIN"/>
    <property type="match status" value="1"/>
</dbReference>
<keyword evidence="6" id="KW-0812">Transmembrane</keyword>
<protein>
    <recommendedName>
        <fullName evidence="7">Response regulatory domain-containing protein</fullName>
    </recommendedName>
</protein>
<dbReference type="GO" id="GO:0005975">
    <property type="term" value="P:carbohydrate metabolic process"/>
    <property type="evidence" value="ECO:0007669"/>
    <property type="project" value="InterPro"/>
</dbReference>
<reference evidence="8" key="1">
    <citation type="journal article" date="2015" name="Genom Data">
        <title>Draft genome sequences of Phytophthora kernoviae and Phytophthora ramorum lineage EU2 from Scotland.</title>
        <authorList>
            <person name="Sambles C."/>
            <person name="Schlenzig A."/>
            <person name="O'Neill P."/>
            <person name="Grant M."/>
            <person name="Studholme D.J."/>
        </authorList>
    </citation>
    <scope>NUCLEOTIDE SEQUENCE</scope>
    <source>
        <strain evidence="8">00238/432</strain>
    </source>
</reference>
<keyword evidence="3" id="KW-0326">Glycosidase</keyword>
<dbReference type="EMBL" id="AOFI03000007">
    <property type="protein sequence ID" value="KAF4325166.1"/>
    <property type="molecule type" value="Genomic_DNA"/>
</dbReference>
<dbReference type="SUPFAM" id="SSF51445">
    <property type="entry name" value="(Trans)glycosidases"/>
    <property type="match status" value="1"/>
</dbReference>
<evidence type="ECO:0000256" key="5">
    <source>
        <dbReference type="SAM" id="Coils"/>
    </source>
</evidence>